<feature type="region of interest" description="Disordered" evidence="1">
    <location>
        <begin position="315"/>
        <end position="415"/>
    </location>
</feature>
<proteinExistence type="predicted"/>
<evidence type="ECO:0000256" key="1">
    <source>
        <dbReference type="SAM" id="MobiDB-lite"/>
    </source>
</evidence>
<feature type="region of interest" description="Disordered" evidence="1">
    <location>
        <begin position="899"/>
        <end position="945"/>
    </location>
</feature>
<feature type="compositionally biased region" description="Gly residues" evidence="1">
    <location>
        <begin position="323"/>
        <end position="364"/>
    </location>
</feature>
<feature type="compositionally biased region" description="Low complexity" evidence="1">
    <location>
        <begin position="990"/>
        <end position="1007"/>
    </location>
</feature>
<feature type="region of interest" description="Disordered" evidence="1">
    <location>
        <begin position="1"/>
        <end position="101"/>
    </location>
</feature>
<gene>
    <name evidence="2" type="ORF">DUNSADRAFT_3210</name>
</gene>
<evidence type="ECO:0008006" key="4">
    <source>
        <dbReference type="Google" id="ProtNLM"/>
    </source>
</evidence>
<sequence>MAAASRDKRRGHTRTSVDCVLSPSAPSADALKATQRASLGNRPTLMKGSSAGQRWRPEVARIASGQDLQALEAASSAGDGSAETSTKEGKGSKPGALDSGKQLDSRLDRCASAAVTLPSIAGTGAVDCLKNEATDPLMRPDISVAVPEVHLLQLGALLGEQGAQWALKEKQQQGENCPAGPGPSTFLGTTDDSAQYAEGWEPLIEEHRLGLHYWAWRRYLRKGLFMYKSRTVFEGGVTVPQLAAFNFDWRFKQASDDSCACMHPMLPPGCSVGNNGSCADAAGTGAALFLAAAATCPDPAGALGSLASAPTAELNSSGAETGALGGGGSGGGVSDAGSGIGGAGSSGSGTGAPGNGVGDSGVSGGDFNRAGGSGGSQRASVTGGEGEGGPTQGGRQLERVPSNSSSASASSSCRSRAQGMPVSAAVCSLEEELESRTFNQSCYMYSRTRFPPPMAARQYIYARRVWLKTDDGGCYVVSRAAPDHPCPPPLSGRAVNVDDMVSGYVIRSAHGIYDRSSPAAEMVSLYYEDSRVSPGVVNLGVRKALWPIVQKMNEALRTYEKCTGPPAEQTSNSSSKLAKAAAAVRVRSDHAVARHQRVLQRYGTMGFSDTVCGSAGSGSHNVCGSAGSGSDAVFGSGDSGGDAVCGSCDSGGGGGGDATAAGICRNASGRAAVSGTVHGGAACSAPGMGVAGVAGSRGAMTAAAAAVAAAEAAAFEEEALVLRAFDAGTLLPRQSRGGRLLPALYRAYLGTCTVVGGAARGLLYTARLALRFQLTAHRVAIASLQSGLRTVVLSHRYATLCAWLQQLSVSGAGAGAPAVSAAPNAFARGWVPPVPGRSGWSGGGLGYLVMGWRWVQSKGAGVQDEPGARSKLSSHPLQIRQSQQSFRSHPLCAMSIGAARASEDPARGEEGSKDGGAAEDIGTQKGGRGPGMPTPRSQPQRSGGGRYMVRRLVAKGASFALRAAALPLMHRALRACANDEDAGGLGESMAQQQKGGSKRQQQQQQQYEELEDAEAAEQLSLRRAQWLSAVAHSSSGSSGVRGYNGSGNGRSVMDGNISVLPPLSSRHSCGEASTSQQHSSTYNSDGTLSPSLMPRSSSKAQASQASSHANSPAGMRGGGEEGGGVQGRAAAGGRKVPQHVQSFSILPSNAFGQDSWSEGFTLAEVEGEGGRASALRNSYRRARSSLQFGGPSLVVEGVPMTPDPPLSRRFSAKSSTSDLKHGSAEGTFSGADDIWERRSMCGGSRQDGVARQGKGRERSMASNSSTTDSRGAALGKQRLTLSEMGMLHGAFCQGP</sequence>
<feature type="compositionally biased region" description="Polar residues" evidence="1">
    <location>
        <begin position="1260"/>
        <end position="1269"/>
    </location>
</feature>
<reference evidence="2" key="1">
    <citation type="submission" date="2017-08" db="EMBL/GenBank/DDBJ databases">
        <authorList>
            <person name="Polle J.E."/>
            <person name="Barry K."/>
            <person name="Cushman J."/>
            <person name="Schmutz J."/>
            <person name="Tran D."/>
            <person name="Hathwaick L.T."/>
            <person name="Yim W.C."/>
            <person name="Jenkins J."/>
            <person name="Mckie-Krisberg Z.M."/>
            <person name="Prochnik S."/>
            <person name="Lindquist E."/>
            <person name="Dockter R.B."/>
            <person name="Adam C."/>
            <person name="Molina H."/>
            <person name="Bunkerborg J."/>
            <person name="Jin E."/>
            <person name="Buchheim M."/>
            <person name="Magnuson J."/>
        </authorList>
    </citation>
    <scope>NUCLEOTIDE SEQUENCE</scope>
    <source>
        <strain evidence="2">CCAP 19/18</strain>
    </source>
</reference>
<dbReference type="SUPFAM" id="SSF55961">
    <property type="entry name" value="Bet v1-like"/>
    <property type="match status" value="1"/>
</dbReference>
<dbReference type="Gene3D" id="3.30.530.20">
    <property type="match status" value="1"/>
</dbReference>
<name>A0ABQ7GUH0_DUNSA</name>
<feature type="region of interest" description="Disordered" evidence="1">
    <location>
        <begin position="1030"/>
        <end position="1136"/>
    </location>
</feature>
<evidence type="ECO:0000313" key="3">
    <source>
        <dbReference type="Proteomes" id="UP000815325"/>
    </source>
</evidence>
<feature type="compositionally biased region" description="Basic and acidic residues" evidence="1">
    <location>
        <begin position="901"/>
        <end position="913"/>
    </location>
</feature>
<protein>
    <recommendedName>
        <fullName evidence="4">START domain-containing protein</fullName>
    </recommendedName>
</protein>
<dbReference type="EMBL" id="MU069586">
    <property type="protein sequence ID" value="KAF5838230.1"/>
    <property type="molecule type" value="Genomic_DNA"/>
</dbReference>
<evidence type="ECO:0000313" key="2">
    <source>
        <dbReference type="EMBL" id="KAF5838230.1"/>
    </source>
</evidence>
<feature type="compositionally biased region" description="Gly residues" evidence="1">
    <location>
        <begin position="1115"/>
        <end position="1126"/>
    </location>
</feature>
<dbReference type="PANTHER" id="PTHR19308">
    <property type="entry name" value="PHOSPHATIDYLCHOLINE TRANSFER PROTEIN"/>
    <property type="match status" value="1"/>
</dbReference>
<feature type="compositionally biased region" description="Low complexity" evidence="1">
    <location>
        <begin position="1096"/>
        <end position="1114"/>
    </location>
</feature>
<comment type="caution">
    <text evidence="2">The sequence shown here is derived from an EMBL/GenBank/DDBJ whole genome shotgun (WGS) entry which is preliminary data.</text>
</comment>
<feature type="compositionally biased region" description="Gly residues" evidence="1">
    <location>
        <begin position="383"/>
        <end position="392"/>
    </location>
</feature>
<feature type="compositionally biased region" description="Polar residues" evidence="1">
    <location>
        <begin position="871"/>
        <end position="886"/>
    </location>
</feature>
<feature type="region of interest" description="Disordered" evidence="1">
    <location>
        <begin position="860"/>
        <end position="886"/>
    </location>
</feature>
<feature type="region of interest" description="Disordered" evidence="1">
    <location>
        <begin position="983"/>
        <end position="1012"/>
    </location>
</feature>
<dbReference type="InterPro" id="IPR051213">
    <property type="entry name" value="START_lipid_transfer"/>
</dbReference>
<feature type="compositionally biased region" description="Polar residues" evidence="1">
    <location>
        <begin position="1065"/>
        <end position="1090"/>
    </location>
</feature>
<feature type="region of interest" description="Disordered" evidence="1">
    <location>
        <begin position="1240"/>
        <end position="1275"/>
    </location>
</feature>
<feature type="compositionally biased region" description="Low complexity" evidence="1">
    <location>
        <begin position="402"/>
        <end position="415"/>
    </location>
</feature>
<keyword evidence="3" id="KW-1185">Reference proteome</keyword>
<dbReference type="InterPro" id="IPR023393">
    <property type="entry name" value="START-like_dom_sf"/>
</dbReference>
<organism evidence="2 3">
    <name type="scientific">Dunaliella salina</name>
    <name type="common">Green alga</name>
    <name type="synonym">Protococcus salinus</name>
    <dbReference type="NCBI Taxonomy" id="3046"/>
    <lineage>
        <taxon>Eukaryota</taxon>
        <taxon>Viridiplantae</taxon>
        <taxon>Chlorophyta</taxon>
        <taxon>core chlorophytes</taxon>
        <taxon>Chlorophyceae</taxon>
        <taxon>CS clade</taxon>
        <taxon>Chlamydomonadales</taxon>
        <taxon>Dunaliellaceae</taxon>
        <taxon>Dunaliella</taxon>
    </lineage>
</organism>
<dbReference type="Proteomes" id="UP000815325">
    <property type="component" value="Unassembled WGS sequence"/>
</dbReference>
<accession>A0ABQ7GUH0</accession>
<feature type="compositionally biased region" description="Low complexity" evidence="1">
    <location>
        <begin position="72"/>
        <end position="84"/>
    </location>
</feature>
<dbReference type="PANTHER" id="PTHR19308:SF39">
    <property type="entry name" value="PHOSPHATIDYLCHOLINE TRANSFER PROTEIN"/>
    <property type="match status" value="1"/>
</dbReference>